<protein>
    <recommendedName>
        <fullName evidence="3">CortBP2/NAV1-like AAA+ ATPase lid domain-containing protein</fullName>
    </recommendedName>
</protein>
<organism evidence="4 5">
    <name type="scientific">Goodea atripinnis</name>
    <dbReference type="NCBI Taxonomy" id="208336"/>
    <lineage>
        <taxon>Eukaryota</taxon>
        <taxon>Metazoa</taxon>
        <taxon>Chordata</taxon>
        <taxon>Craniata</taxon>
        <taxon>Vertebrata</taxon>
        <taxon>Euteleostomi</taxon>
        <taxon>Actinopterygii</taxon>
        <taxon>Neopterygii</taxon>
        <taxon>Teleostei</taxon>
        <taxon>Neoteleostei</taxon>
        <taxon>Acanthomorphata</taxon>
        <taxon>Ovalentaria</taxon>
        <taxon>Atherinomorphae</taxon>
        <taxon>Cyprinodontiformes</taxon>
        <taxon>Goodeidae</taxon>
        <taxon>Goodea</taxon>
    </lineage>
</organism>
<evidence type="ECO:0000313" key="5">
    <source>
        <dbReference type="Proteomes" id="UP001476798"/>
    </source>
</evidence>
<accession>A0ABV0NXH1</accession>
<evidence type="ECO:0000256" key="1">
    <source>
        <dbReference type="ARBA" id="ARBA00023054"/>
    </source>
</evidence>
<evidence type="ECO:0000256" key="2">
    <source>
        <dbReference type="SAM" id="MobiDB-lite"/>
    </source>
</evidence>
<feature type="domain" description="CortBP2/NAV1-like AAA+ ATPase lid" evidence="3">
    <location>
        <begin position="118"/>
        <end position="157"/>
    </location>
</feature>
<feature type="compositionally biased region" description="Polar residues" evidence="2">
    <location>
        <begin position="292"/>
        <end position="302"/>
    </location>
</feature>
<proteinExistence type="predicted"/>
<keyword evidence="5" id="KW-1185">Reference proteome</keyword>
<dbReference type="Proteomes" id="UP001476798">
    <property type="component" value="Unassembled WGS sequence"/>
</dbReference>
<dbReference type="EMBL" id="JAHRIO010050772">
    <property type="protein sequence ID" value="MEQ2174897.1"/>
    <property type="molecule type" value="Genomic_DNA"/>
</dbReference>
<evidence type="ECO:0000259" key="3">
    <source>
        <dbReference type="Pfam" id="PF25408"/>
    </source>
</evidence>
<feature type="region of interest" description="Disordered" evidence="2">
    <location>
        <begin position="204"/>
        <end position="225"/>
    </location>
</feature>
<dbReference type="InterPro" id="IPR057568">
    <property type="entry name" value="CortBP2_NAV1-like_AAA_lid"/>
</dbReference>
<comment type="caution">
    <text evidence="4">The sequence shown here is derived from an EMBL/GenBank/DDBJ whole genome shotgun (WGS) entry which is preliminary data.</text>
</comment>
<name>A0ABV0NXH1_9TELE</name>
<evidence type="ECO:0000313" key="4">
    <source>
        <dbReference type="EMBL" id="MEQ2174897.1"/>
    </source>
</evidence>
<keyword evidence="1" id="KW-0175">Coiled coil</keyword>
<reference evidence="4 5" key="1">
    <citation type="submission" date="2021-06" db="EMBL/GenBank/DDBJ databases">
        <authorList>
            <person name="Palmer J.M."/>
        </authorList>
    </citation>
    <scope>NUCLEOTIDE SEQUENCE [LARGE SCALE GENOMIC DNA]</scope>
    <source>
        <strain evidence="4 5">GA_2019</strain>
        <tissue evidence="4">Muscle</tissue>
    </source>
</reference>
<feature type="region of interest" description="Disordered" evidence="2">
    <location>
        <begin position="261"/>
        <end position="302"/>
    </location>
</feature>
<sequence>MCPVMVEQYGNLFFHGLEGSFQEYIANVVAHCIKRYGFLVPAVRSGFGGVSGDTDRCVVVLLEGLEKASSLTGLLGDLCLSLDNRGSASPLILSTGQKCFNILMFQVGTGAWSPDGLMERSVLWVNQVWQQLNACLSRLGTHEALLGPQLFLSCPVVPNNIQAIESDSGACMMGLFTNRWLACLWNAVVVPRVEGAVISRVMTKRSASSLPSPSPSLRPSPSNCGLSAGKTHTHSFLLDPLEMERYLLEFQGSSSTLPALGSCKGGVGGGRRGRDSGKLRRSNTSPRKKGSPSLNWSSGGSFREGSVSSSDVRFMSNSHRLVFWLLLMHSTVSKEKTALLL</sequence>
<dbReference type="Pfam" id="PF25408">
    <property type="entry name" value="AAA_lid_NAV1"/>
    <property type="match status" value="1"/>
</dbReference>
<gene>
    <name evidence="4" type="ORF">GOODEAATRI_012444</name>
</gene>